<name>A0ABU1ET60_9FLAO</name>
<comment type="caution">
    <text evidence="1">The sequence shown here is derived from an EMBL/GenBank/DDBJ whole genome shotgun (WGS) entry which is preliminary data.</text>
</comment>
<protein>
    <submittedName>
        <fullName evidence="1">Uncharacterized protein</fullName>
    </submittedName>
</protein>
<evidence type="ECO:0000313" key="1">
    <source>
        <dbReference type="EMBL" id="MDR5591582.1"/>
    </source>
</evidence>
<dbReference type="RefSeq" id="WP_309562442.1">
    <property type="nucleotide sequence ID" value="NZ_JAVJIU010000004.1"/>
</dbReference>
<sequence length="48" mass="5254">MFQGKKFGESSYIITVPEIEDGEYGIIVKNPNSLDEKSTIVSTFGIGN</sequence>
<keyword evidence="2" id="KW-1185">Reference proteome</keyword>
<reference evidence="2" key="1">
    <citation type="submission" date="2023-07" db="EMBL/GenBank/DDBJ databases">
        <title>Christiangramia sp. SM2212., a novel bacterium of the family Flavobacteriaceae isolated from the sea sediment.</title>
        <authorList>
            <person name="Wang J."/>
            <person name="Zhang X."/>
        </authorList>
    </citation>
    <scope>NUCLEOTIDE SEQUENCE [LARGE SCALE GENOMIC DNA]</scope>
    <source>
        <strain evidence="2">SM2212</strain>
    </source>
</reference>
<dbReference type="Proteomes" id="UP001257234">
    <property type="component" value="Unassembled WGS sequence"/>
</dbReference>
<organism evidence="1 2">
    <name type="scientific">Christiangramia sediminicola</name>
    <dbReference type="NCBI Taxonomy" id="3073267"/>
    <lineage>
        <taxon>Bacteria</taxon>
        <taxon>Pseudomonadati</taxon>
        <taxon>Bacteroidota</taxon>
        <taxon>Flavobacteriia</taxon>
        <taxon>Flavobacteriales</taxon>
        <taxon>Flavobacteriaceae</taxon>
        <taxon>Christiangramia</taxon>
    </lineage>
</organism>
<accession>A0ABU1ET60</accession>
<proteinExistence type="predicted"/>
<evidence type="ECO:0000313" key="2">
    <source>
        <dbReference type="Proteomes" id="UP001257234"/>
    </source>
</evidence>
<dbReference type="EMBL" id="JAVJIU010000004">
    <property type="protein sequence ID" value="MDR5591582.1"/>
    <property type="molecule type" value="Genomic_DNA"/>
</dbReference>
<gene>
    <name evidence="1" type="ORF">RE431_13115</name>
</gene>